<name>A0A384J8G0_BOTFB</name>
<proteinExistence type="predicted"/>
<sequence>MPSIKKRKTGSVYIESDEDADDFEVDFEAMFNCSGSKEPRKPIILKPEIMNYIVNGNEVTQLWGLPNPCKCEARHNTADVIVSAIEFWNPFALLKLLDLSVSQFHWRVSVAGMDFCVKKSWQLVQVRSDKLVLFYLVHKDLRWQLLGSENEGLEKIYIPDRSEENWQECQIARSY</sequence>
<dbReference type="VEuPathDB" id="FungiDB:Bcin02g03130"/>
<reference evidence="1 2" key="1">
    <citation type="journal article" date="2011" name="PLoS Genet.">
        <title>Genomic analysis of the necrotrophic fungal pathogens Sclerotinia sclerotiorum and Botrytis cinerea.</title>
        <authorList>
            <person name="Amselem J."/>
            <person name="Cuomo C.A."/>
            <person name="van Kan J.A."/>
            <person name="Viaud M."/>
            <person name="Benito E.P."/>
            <person name="Couloux A."/>
            <person name="Coutinho P.M."/>
            <person name="de Vries R.P."/>
            <person name="Dyer P.S."/>
            <person name="Fillinger S."/>
            <person name="Fournier E."/>
            <person name="Gout L."/>
            <person name="Hahn M."/>
            <person name="Kohn L."/>
            <person name="Lapalu N."/>
            <person name="Plummer K.M."/>
            <person name="Pradier J.M."/>
            <person name="Quevillon E."/>
            <person name="Sharon A."/>
            <person name="Simon A."/>
            <person name="ten Have A."/>
            <person name="Tudzynski B."/>
            <person name="Tudzynski P."/>
            <person name="Wincker P."/>
            <person name="Andrew M."/>
            <person name="Anthouard V."/>
            <person name="Beever R.E."/>
            <person name="Beffa R."/>
            <person name="Benoit I."/>
            <person name="Bouzid O."/>
            <person name="Brault B."/>
            <person name="Chen Z."/>
            <person name="Choquer M."/>
            <person name="Collemare J."/>
            <person name="Cotton P."/>
            <person name="Danchin E.G."/>
            <person name="Da Silva C."/>
            <person name="Gautier A."/>
            <person name="Giraud C."/>
            <person name="Giraud T."/>
            <person name="Gonzalez C."/>
            <person name="Grossetete S."/>
            <person name="Guldener U."/>
            <person name="Henrissat B."/>
            <person name="Howlett B.J."/>
            <person name="Kodira C."/>
            <person name="Kretschmer M."/>
            <person name="Lappartient A."/>
            <person name="Leroch M."/>
            <person name="Levis C."/>
            <person name="Mauceli E."/>
            <person name="Neuveglise C."/>
            <person name="Oeser B."/>
            <person name="Pearson M."/>
            <person name="Poulain J."/>
            <person name="Poussereau N."/>
            <person name="Quesneville H."/>
            <person name="Rascle C."/>
            <person name="Schumacher J."/>
            <person name="Segurens B."/>
            <person name="Sexton A."/>
            <person name="Silva E."/>
            <person name="Sirven C."/>
            <person name="Soanes D.M."/>
            <person name="Talbot N.J."/>
            <person name="Templeton M."/>
            <person name="Yandava C."/>
            <person name="Yarden O."/>
            <person name="Zeng Q."/>
            <person name="Rollins J.A."/>
            <person name="Lebrun M.H."/>
            <person name="Dickman M."/>
        </authorList>
    </citation>
    <scope>NUCLEOTIDE SEQUENCE [LARGE SCALE GENOMIC DNA]</scope>
    <source>
        <strain evidence="1 2">B05.10</strain>
    </source>
</reference>
<gene>
    <name evidence="1" type="ORF">BCIN_02g03130</name>
</gene>
<keyword evidence="2" id="KW-1185">Reference proteome</keyword>
<dbReference type="EMBL" id="CP009806">
    <property type="protein sequence ID" value="ATZ46978.1"/>
    <property type="molecule type" value="Genomic_DNA"/>
</dbReference>
<evidence type="ECO:0000313" key="2">
    <source>
        <dbReference type="Proteomes" id="UP000001798"/>
    </source>
</evidence>
<dbReference type="AlphaFoldDB" id="A0A384J8G0"/>
<reference evidence="1 2" key="2">
    <citation type="journal article" date="2012" name="Eukaryot. Cell">
        <title>Genome update of Botrytis cinerea strains B05.10 and T4.</title>
        <authorList>
            <person name="Staats M."/>
            <person name="van Kan J.A."/>
        </authorList>
    </citation>
    <scope>NUCLEOTIDE SEQUENCE [LARGE SCALE GENOMIC DNA]</scope>
    <source>
        <strain evidence="1 2">B05.10</strain>
    </source>
</reference>
<protein>
    <submittedName>
        <fullName evidence="1">Uncharacterized protein</fullName>
    </submittedName>
</protein>
<reference evidence="1 2" key="3">
    <citation type="journal article" date="2017" name="Mol. Plant Pathol.">
        <title>A gapless genome sequence of the fungus Botrytis cinerea.</title>
        <authorList>
            <person name="Van Kan J.A."/>
            <person name="Stassen J.H."/>
            <person name="Mosbach A."/>
            <person name="Van Der Lee T.A."/>
            <person name="Faino L."/>
            <person name="Farmer A.D."/>
            <person name="Papasotiriou D.G."/>
            <person name="Zhou S."/>
            <person name="Seidl M.F."/>
            <person name="Cottam E."/>
            <person name="Edel D."/>
            <person name="Hahn M."/>
            <person name="Schwartz D.C."/>
            <person name="Dietrich R.A."/>
            <person name="Widdison S."/>
            <person name="Scalliet G."/>
        </authorList>
    </citation>
    <scope>NUCLEOTIDE SEQUENCE [LARGE SCALE GENOMIC DNA]</scope>
    <source>
        <strain evidence="1 2">B05.10</strain>
    </source>
</reference>
<dbReference type="Proteomes" id="UP000001798">
    <property type="component" value="Chromosome 2"/>
</dbReference>
<dbReference type="OrthoDB" id="3515659at2759"/>
<dbReference type="KEGG" id="bfu:BCIN_02g03130"/>
<dbReference type="RefSeq" id="XP_001547082.1">
    <property type="nucleotide sequence ID" value="XM_001547032.2"/>
</dbReference>
<organism evidence="1 2">
    <name type="scientific">Botryotinia fuckeliana (strain B05.10)</name>
    <name type="common">Noble rot fungus</name>
    <name type="synonym">Botrytis cinerea</name>
    <dbReference type="NCBI Taxonomy" id="332648"/>
    <lineage>
        <taxon>Eukaryota</taxon>
        <taxon>Fungi</taxon>
        <taxon>Dikarya</taxon>
        <taxon>Ascomycota</taxon>
        <taxon>Pezizomycotina</taxon>
        <taxon>Leotiomycetes</taxon>
        <taxon>Helotiales</taxon>
        <taxon>Sclerotiniaceae</taxon>
        <taxon>Botrytis</taxon>
    </lineage>
</organism>
<evidence type="ECO:0000313" key="1">
    <source>
        <dbReference type="EMBL" id="ATZ46978.1"/>
    </source>
</evidence>
<accession>A0A384J8G0</accession>
<dbReference type="GeneID" id="5427548"/>